<comment type="subcellular location">
    <subcellularLocation>
        <location evidence="2">Cell inner membrane</location>
        <topology evidence="2">Multi-pass membrane protein</topology>
    </subcellularLocation>
</comment>
<evidence type="ECO:0000256" key="9">
    <source>
        <dbReference type="ARBA" id="ARBA00022737"/>
    </source>
</evidence>
<keyword evidence="11" id="KW-0418">Kinase</keyword>
<evidence type="ECO:0000256" key="7">
    <source>
        <dbReference type="ARBA" id="ARBA00022679"/>
    </source>
</evidence>
<sequence length="278" mass="31181">MDRRIHPEDRRPKLDVSELMLDRSPLEGEFRIIRPNGTLRWVYNQAELLLDDSGEPSGILGVMFDITANRKKLQSLRTDAERYSALTQVVRGLLWIGSSDGRITALPNANGMPQAPLFFGRGWLDLLHGEERETALHQWSAAVEMRRPYTTEHRMRQPDGTYRWFRCSAVPVSNPDGNIREWVGVSVDVHDEKLASRAAASSRLTGAQIRAARGILNWSVKDLAGRTGISSAVIRRIEDYNDSPPMPGDAMEAIRNTLSTAGIEFLFSHVGKPGVRPR</sequence>
<dbReference type="NCBIfam" id="TIGR00229">
    <property type="entry name" value="sensory_box"/>
    <property type="match status" value="2"/>
</dbReference>
<dbReference type="Gene3D" id="1.10.260.40">
    <property type="entry name" value="lambda repressor-like DNA-binding domains"/>
    <property type="match status" value="1"/>
</dbReference>
<dbReference type="CDD" id="cd00093">
    <property type="entry name" value="HTH_XRE"/>
    <property type="match status" value="1"/>
</dbReference>
<dbReference type="SMART" id="SM00086">
    <property type="entry name" value="PAC"/>
    <property type="match status" value="2"/>
</dbReference>
<evidence type="ECO:0000256" key="1">
    <source>
        <dbReference type="ARBA" id="ARBA00000085"/>
    </source>
</evidence>
<accession>A0A5S4YCR1</accession>
<proteinExistence type="predicted"/>
<protein>
    <recommendedName>
        <fullName evidence="3">histidine kinase</fullName>
        <ecNumber evidence="3">2.7.13.3</ecNumber>
    </recommendedName>
</protein>
<dbReference type="InterPro" id="IPR052162">
    <property type="entry name" value="Sensor_kinase/Photoreceptor"/>
</dbReference>
<keyword evidence="17" id="KW-1185">Reference proteome</keyword>
<keyword evidence="7" id="KW-0808">Transferase</keyword>
<dbReference type="InterPro" id="IPR000014">
    <property type="entry name" value="PAS"/>
</dbReference>
<keyword evidence="5" id="KW-0997">Cell inner membrane</keyword>
<evidence type="ECO:0000256" key="10">
    <source>
        <dbReference type="ARBA" id="ARBA00022741"/>
    </source>
</evidence>
<reference evidence="16 17" key="1">
    <citation type="submission" date="2019-08" db="EMBL/GenBank/DDBJ databases">
        <title>Bradyrhizobium hipponensis sp. nov., a rhizobium isolated from a Lupinus angustifolius root nodule in Tunisia.</title>
        <authorList>
            <person name="Off K."/>
            <person name="Rejili M."/>
            <person name="Mars M."/>
            <person name="Brachmann A."/>
            <person name="Marin M."/>
        </authorList>
    </citation>
    <scope>NUCLEOTIDE SEQUENCE [LARGE SCALE GENOMIC DNA]</scope>
    <source>
        <strain evidence="17">aSej3</strain>
    </source>
</reference>
<keyword evidence="9" id="KW-0677">Repeat</keyword>
<evidence type="ECO:0000256" key="4">
    <source>
        <dbReference type="ARBA" id="ARBA00022475"/>
    </source>
</evidence>
<dbReference type="EC" id="2.7.13.3" evidence="3"/>
<dbReference type="InterPro" id="IPR000700">
    <property type="entry name" value="PAS-assoc_C"/>
</dbReference>
<keyword evidence="13" id="KW-0472">Membrane</keyword>
<dbReference type="RefSeq" id="WP_148745396.1">
    <property type="nucleotide sequence ID" value="NZ_VSTH01000192.1"/>
</dbReference>
<evidence type="ECO:0000256" key="3">
    <source>
        <dbReference type="ARBA" id="ARBA00012438"/>
    </source>
</evidence>
<keyword evidence="4" id="KW-1003">Cell membrane</keyword>
<dbReference type="CDD" id="cd00130">
    <property type="entry name" value="PAS"/>
    <property type="match status" value="2"/>
</dbReference>
<feature type="domain" description="PAC" evidence="14">
    <location>
        <begin position="26"/>
        <end position="78"/>
    </location>
</feature>
<dbReference type="Proteomes" id="UP000324797">
    <property type="component" value="Unassembled WGS sequence"/>
</dbReference>
<dbReference type="SUPFAM" id="SSF55785">
    <property type="entry name" value="PYP-like sensor domain (PAS domain)"/>
    <property type="match status" value="2"/>
</dbReference>
<evidence type="ECO:0000256" key="13">
    <source>
        <dbReference type="ARBA" id="ARBA00023136"/>
    </source>
</evidence>
<name>A0A5S4YCR1_9BRAD</name>
<dbReference type="Pfam" id="PF08447">
    <property type="entry name" value="PAS_3"/>
    <property type="match status" value="2"/>
</dbReference>
<dbReference type="InterPro" id="IPR010982">
    <property type="entry name" value="Lambda_DNA-bd_dom_sf"/>
</dbReference>
<dbReference type="PANTHER" id="PTHR43304:SF1">
    <property type="entry name" value="PAC DOMAIN-CONTAINING PROTEIN"/>
    <property type="match status" value="1"/>
</dbReference>
<dbReference type="GO" id="GO:0004673">
    <property type="term" value="F:protein histidine kinase activity"/>
    <property type="evidence" value="ECO:0007669"/>
    <property type="project" value="UniProtKB-EC"/>
</dbReference>
<dbReference type="SUPFAM" id="SSF47413">
    <property type="entry name" value="lambda repressor-like DNA-binding domains"/>
    <property type="match status" value="1"/>
</dbReference>
<evidence type="ECO:0000256" key="2">
    <source>
        <dbReference type="ARBA" id="ARBA00004429"/>
    </source>
</evidence>
<evidence type="ECO:0000259" key="14">
    <source>
        <dbReference type="PROSITE" id="PS50113"/>
    </source>
</evidence>
<dbReference type="InterPro" id="IPR013655">
    <property type="entry name" value="PAS_fold_3"/>
</dbReference>
<gene>
    <name evidence="16" type="ORF">FXV83_39100</name>
</gene>
<keyword evidence="6" id="KW-0597">Phosphoprotein</keyword>
<dbReference type="PROSITE" id="PS50943">
    <property type="entry name" value="HTH_CROC1"/>
    <property type="match status" value="1"/>
</dbReference>
<evidence type="ECO:0000256" key="5">
    <source>
        <dbReference type="ARBA" id="ARBA00022519"/>
    </source>
</evidence>
<evidence type="ECO:0000259" key="15">
    <source>
        <dbReference type="PROSITE" id="PS50943"/>
    </source>
</evidence>
<evidence type="ECO:0000256" key="11">
    <source>
        <dbReference type="ARBA" id="ARBA00022777"/>
    </source>
</evidence>
<dbReference type="PROSITE" id="PS50113">
    <property type="entry name" value="PAC"/>
    <property type="match status" value="2"/>
</dbReference>
<comment type="catalytic activity">
    <reaction evidence="1">
        <text>ATP + protein L-histidine = ADP + protein N-phospho-L-histidine.</text>
        <dbReference type="EC" id="2.7.13.3"/>
    </reaction>
</comment>
<dbReference type="GO" id="GO:0003677">
    <property type="term" value="F:DNA binding"/>
    <property type="evidence" value="ECO:0007669"/>
    <property type="project" value="InterPro"/>
</dbReference>
<dbReference type="EMBL" id="VSTH01000192">
    <property type="protein sequence ID" value="TYO61287.1"/>
    <property type="molecule type" value="Genomic_DNA"/>
</dbReference>
<feature type="domain" description="PAC" evidence="14">
    <location>
        <begin position="149"/>
        <end position="201"/>
    </location>
</feature>
<dbReference type="AlphaFoldDB" id="A0A5S4YCR1"/>
<comment type="caution">
    <text evidence="16">The sequence shown here is derived from an EMBL/GenBank/DDBJ whole genome shotgun (WGS) entry which is preliminary data.</text>
</comment>
<keyword evidence="8" id="KW-0812">Transmembrane</keyword>
<organism evidence="16 17">
    <name type="scientific">Bradyrhizobium hipponense</name>
    <dbReference type="NCBI Taxonomy" id="2605638"/>
    <lineage>
        <taxon>Bacteria</taxon>
        <taxon>Pseudomonadati</taxon>
        <taxon>Pseudomonadota</taxon>
        <taxon>Alphaproteobacteria</taxon>
        <taxon>Hyphomicrobiales</taxon>
        <taxon>Nitrobacteraceae</taxon>
        <taxon>Bradyrhizobium</taxon>
    </lineage>
</organism>
<feature type="domain" description="HTH cro/C1-type" evidence="15">
    <location>
        <begin position="209"/>
        <end position="238"/>
    </location>
</feature>
<dbReference type="InterPro" id="IPR035965">
    <property type="entry name" value="PAS-like_dom_sf"/>
</dbReference>
<evidence type="ECO:0000256" key="6">
    <source>
        <dbReference type="ARBA" id="ARBA00022553"/>
    </source>
</evidence>
<keyword evidence="10" id="KW-0547">Nucleotide-binding</keyword>
<dbReference type="GO" id="GO:0005886">
    <property type="term" value="C:plasma membrane"/>
    <property type="evidence" value="ECO:0007669"/>
    <property type="project" value="UniProtKB-SubCell"/>
</dbReference>
<dbReference type="FunFam" id="2.10.70.100:FF:000001">
    <property type="entry name" value="Sensory transduction histidine kinase"/>
    <property type="match status" value="1"/>
</dbReference>
<evidence type="ECO:0000313" key="16">
    <source>
        <dbReference type="EMBL" id="TYO61287.1"/>
    </source>
</evidence>
<dbReference type="GO" id="GO:0000166">
    <property type="term" value="F:nucleotide binding"/>
    <property type="evidence" value="ECO:0007669"/>
    <property type="project" value="UniProtKB-KW"/>
</dbReference>
<dbReference type="InterPro" id="IPR001610">
    <property type="entry name" value="PAC"/>
</dbReference>
<evidence type="ECO:0000256" key="8">
    <source>
        <dbReference type="ARBA" id="ARBA00022692"/>
    </source>
</evidence>
<dbReference type="InterPro" id="IPR001387">
    <property type="entry name" value="Cro/C1-type_HTH"/>
</dbReference>
<evidence type="ECO:0000313" key="17">
    <source>
        <dbReference type="Proteomes" id="UP000324797"/>
    </source>
</evidence>
<evidence type="ECO:0000256" key="12">
    <source>
        <dbReference type="ARBA" id="ARBA00022989"/>
    </source>
</evidence>
<keyword evidence="12" id="KW-1133">Transmembrane helix</keyword>
<dbReference type="Gene3D" id="3.30.450.20">
    <property type="entry name" value="PAS domain"/>
    <property type="match status" value="2"/>
</dbReference>
<dbReference type="PANTHER" id="PTHR43304">
    <property type="entry name" value="PHYTOCHROME-LIKE PROTEIN CPH1"/>
    <property type="match status" value="1"/>
</dbReference>